<keyword evidence="10 12" id="KW-1133">Transmembrane helix</keyword>
<accession>A0A128F0E0</accession>
<comment type="subcellular location">
    <subcellularLocation>
        <location evidence="2 12">Cell inner membrane</location>
        <topology evidence="2 12">Single-pass membrane protein</topology>
    </subcellularLocation>
</comment>
<dbReference type="AlphaFoldDB" id="A0A128F0E0"/>
<keyword evidence="9 12" id="KW-0201">Cytochrome c-type biogenesis</keyword>
<evidence type="ECO:0000256" key="11">
    <source>
        <dbReference type="ARBA" id="ARBA00023136"/>
    </source>
</evidence>
<evidence type="ECO:0000256" key="2">
    <source>
        <dbReference type="ARBA" id="ARBA00004377"/>
    </source>
</evidence>
<keyword evidence="8 12" id="KW-0812">Transmembrane</keyword>
<dbReference type="PANTHER" id="PTHR37531">
    <property type="entry name" value="HEME EXPORTER PROTEIN D"/>
    <property type="match status" value="1"/>
</dbReference>
<evidence type="ECO:0000256" key="6">
    <source>
        <dbReference type="ARBA" id="ARBA00022475"/>
    </source>
</evidence>
<comment type="function">
    <text evidence="1 12">Required for the export of heme to the periplasm for the biogenesis of c-type cytochromes.</text>
</comment>
<protein>
    <recommendedName>
        <fullName evidence="4 12">Heme exporter protein D</fullName>
    </recommendedName>
</protein>
<evidence type="ECO:0000256" key="3">
    <source>
        <dbReference type="ARBA" id="ARBA00008741"/>
    </source>
</evidence>
<evidence type="ECO:0000256" key="12">
    <source>
        <dbReference type="RuleBase" id="RU363101"/>
    </source>
</evidence>
<dbReference type="GO" id="GO:1903607">
    <property type="term" value="P:cytochrome c biosynthetic process"/>
    <property type="evidence" value="ECO:0007669"/>
    <property type="project" value="TreeGrafter"/>
</dbReference>
<evidence type="ECO:0000256" key="1">
    <source>
        <dbReference type="ARBA" id="ARBA00002442"/>
    </source>
</evidence>
<dbReference type="GO" id="GO:0005886">
    <property type="term" value="C:plasma membrane"/>
    <property type="evidence" value="ECO:0007669"/>
    <property type="project" value="UniProtKB-SubCell"/>
</dbReference>
<dbReference type="EMBL" id="FIZX01000001">
    <property type="protein sequence ID" value="CZF80239.1"/>
    <property type="molecule type" value="Genomic_DNA"/>
</dbReference>
<dbReference type="InterPro" id="IPR052075">
    <property type="entry name" value="Heme_exporter_D"/>
</dbReference>
<feature type="transmembrane region" description="Helical" evidence="12">
    <location>
        <begin position="20"/>
        <end position="40"/>
    </location>
</feature>
<keyword evidence="11 12" id="KW-0472">Membrane</keyword>
<evidence type="ECO:0000313" key="14">
    <source>
        <dbReference type="Proteomes" id="UP000071641"/>
    </source>
</evidence>
<keyword evidence="7 12" id="KW-0997">Cell inner membrane</keyword>
<evidence type="ECO:0000313" key="13">
    <source>
        <dbReference type="EMBL" id="CZF80239.1"/>
    </source>
</evidence>
<evidence type="ECO:0000256" key="10">
    <source>
        <dbReference type="ARBA" id="ARBA00022989"/>
    </source>
</evidence>
<name>A0A128F0E0_9GAMM</name>
<evidence type="ECO:0000256" key="7">
    <source>
        <dbReference type="ARBA" id="ARBA00022519"/>
    </source>
</evidence>
<dbReference type="InterPro" id="IPR007078">
    <property type="entry name" value="Haem_export_protD_CcmD"/>
</dbReference>
<evidence type="ECO:0000256" key="4">
    <source>
        <dbReference type="ARBA" id="ARBA00016461"/>
    </source>
</evidence>
<evidence type="ECO:0000256" key="5">
    <source>
        <dbReference type="ARBA" id="ARBA00022448"/>
    </source>
</evidence>
<evidence type="ECO:0000256" key="9">
    <source>
        <dbReference type="ARBA" id="ARBA00022748"/>
    </source>
</evidence>
<dbReference type="PANTHER" id="PTHR37531:SF1">
    <property type="entry name" value="HEME EXPORTER PROTEIN D"/>
    <property type="match status" value="1"/>
</dbReference>
<gene>
    <name evidence="13" type="ORF">GCE9029_01947</name>
</gene>
<reference evidence="14" key="1">
    <citation type="submission" date="2016-02" db="EMBL/GenBank/DDBJ databases">
        <authorList>
            <person name="Rodrigo-Torres Lidia"/>
            <person name="Arahal R.David."/>
        </authorList>
    </citation>
    <scope>NUCLEOTIDE SEQUENCE [LARGE SCALE GENOMIC DNA]</scope>
    <source>
        <strain evidence="14">CECT 9029</strain>
    </source>
</reference>
<keyword evidence="6 12" id="KW-1003">Cell membrane</keyword>
<dbReference type="Pfam" id="PF04995">
    <property type="entry name" value="CcmD"/>
    <property type="match status" value="1"/>
</dbReference>
<dbReference type="NCBIfam" id="TIGR03141">
    <property type="entry name" value="cytochro_ccmD"/>
    <property type="match status" value="1"/>
</dbReference>
<organism evidence="13 14">
    <name type="scientific">Grimontia celer</name>
    <dbReference type="NCBI Taxonomy" id="1796497"/>
    <lineage>
        <taxon>Bacteria</taxon>
        <taxon>Pseudomonadati</taxon>
        <taxon>Pseudomonadota</taxon>
        <taxon>Gammaproteobacteria</taxon>
        <taxon>Vibrionales</taxon>
        <taxon>Vibrionaceae</taxon>
        <taxon>Grimontia</taxon>
    </lineage>
</organism>
<dbReference type="RefSeq" id="WP_062662965.1">
    <property type="nucleotide sequence ID" value="NZ_FIZX01000001.1"/>
</dbReference>
<keyword evidence="14" id="KW-1185">Reference proteome</keyword>
<dbReference type="STRING" id="1796497.GCE9029_01947"/>
<comment type="similarity">
    <text evidence="3 12">Belongs to the CcmD/CycX/HelD family.</text>
</comment>
<proteinExistence type="inferred from homology"/>
<dbReference type="GO" id="GO:0015886">
    <property type="term" value="P:heme transport"/>
    <property type="evidence" value="ECO:0007669"/>
    <property type="project" value="InterPro"/>
</dbReference>
<dbReference type="GO" id="GO:0017004">
    <property type="term" value="P:cytochrome complex assembly"/>
    <property type="evidence" value="ECO:0007669"/>
    <property type="project" value="UniProtKB-KW"/>
</dbReference>
<sequence length="68" mass="7812">MHFDSFSEFLAMGGYAGYVWGAFAITFIALAWVALAAHFARRKLFKEIKNKVAREQRIKNAQKMENTL</sequence>
<evidence type="ECO:0000256" key="8">
    <source>
        <dbReference type="ARBA" id="ARBA00022692"/>
    </source>
</evidence>
<keyword evidence="5 12" id="KW-0813">Transport</keyword>
<dbReference type="Proteomes" id="UP000071641">
    <property type="component" value="Unassembled WGS sequence"/>
</dbReference>